<name>A0A9X2GFQ7_9ACTN</name>
<evidence type="ECO:0000313" key="1">
    <source>
        <dbReference type="EMBL" id="MCP2358289.1"/>
    </source>
</evidence>
<gene>
    <name evidence="1" type="ORF">HD597_005309</name>
</gene>
<evidence type="ECO:0000313" key="2">
    <source>
        <dbReference type="Proteomes" id="UP001139648"/>
    </source>
</evidence>
<proteinExistence type="predicted"/>
<sequence length="29" mass="3005">MTARTSTLGTVTQAVPIKSRAKCPAKDAT</sequence>
<dbReference type="Proteomes" id="UP001139648">
    <property type="component" value="Unassembled WGS sequence"/>
</dbReference>
<dbReference type="AlphaFoldDB" id="A0A9X2GFQ7"/>
<comment type="caution">
    <text evidence="1">The sequence shown here is derived from an EMBL/GenBank/DDBJ whole genome shotgun (WGS) entry which is preliminary data.</text>
</comment>
<reference evidence="1" key="1">
    <citation type="submission" date="2022-06" db="EMBL/GenBank/DDBJ databases">
        <title>Sequencing the genomes of 1000 actinobacteria strains.</title>
        <authorList>
            <person name="Klenk H.-P."/>
        </authorList>
    </citation>
    <scope>NUCLEOTIDE SEQUENCE</scope>
    <source>
        <strain evidence="1">DSM 46694</strain>
    </source>
</reference>
<protein>
    <submittedName>
        <fullName evidence="1">Uncharacterized protein</fullName>
    </submittedName>
</protein>
<dbReference type="EMBL" id="JAMZEB010000002">
    <property type="protein sequence ID" value="MCP2358289.1"/>
    <property type="molecule type" value="Genomic_DNA"/>
</dbReference>
<keyword evidence="2" id="KW-1185">Reference proteome</keyword>
<accession>A0A9X2GFQ7</accession>
<organism evidence="1 2">
    <name type="scientific">Nonomuraea thailandensis</name>
    <dbReference type="NCBI Taxonomy" id="1188745"/>
    <lineage>
        <taxon>Bacteria</taxon>
        <taxon>Bacillati</taxon>
        <taxon>Actinomycetota</taxon>
        <taxon>Actinomycetes</taxon>
        <taxon>Streptosporangiales</taxon>
        <taxon>Streptosporangiaceae</taxon>
        <taxon>Nonomuraea</taxon>
    </lineage>
</organism>